<feature type="compositionally biased region" description="Basic residues" evidence="1">
    <location>
        <begin position="36"/>
        <end position="51"/>
    </location>
</feature>
<keyword evidence="3" id="KW-1185">Reference proteome</keyword>
<dbReference type="EMBL" id="FLRD01000127">
    <property type="protein sequence ID" value="SBT43081.1"/>
    <property type="molecule type" value="Genomic_DNA"/>
</dbReference>
<gene>
    <name evidence="2" type="ORF">POVWA1_047150</name>
</gene>
<evidence type="ECO:0000256" key="1">
    <source>
        <dbReference type="SAM" id="MobiDB-lite"/>
    </source>
</evidence>
<feature type="region of interest" description="Disordered" evidence="1">
    <location>
        <begin position="22"/>
        <end position="52"/>
    </location>
</feature>
<accession>A0A1A8ZGT7</accession>
<evidence type="ECO:0000313" key="2">
    <source>
        <dbReference type="EMBL" id="SBT43081.1"/>
    </source>
</evidence>
<protein>
    <submittedName>
        <fullName evidence="2">Uncharacterized protein</fullName>
    </submittedName>
</protein>
<evidence type="ECO:0000313" key="3">
    <source>
        <dbReference type="Proteomes" id="UP000078555"/>
    </source>
</evidence>
<organism evidence="2 3">
    <name type="scientific">Plasmodium ovale wallikeri</name>
    <dbReference type="NCBI Taxonomy" id="864142"/>
    <lineage>
        <taxon>Eukaryota</taxon>
        <taxon>Sar</taxon>
        <taxon>Alveolata</taxon>
        <taxon>Apicomplexa</taxon>
        <taxon>Aconoidasida</taxon>
        <taxon>Haemosporida</taxon>
        <taxon>Plasmodiidae</taxon>
        <taxon>Plasmodium</taxon>
        <taxon>Plasmodium (Plasmodium)</taxon>
    </lineage>
</organism>
<name>A0A1A8ZGT7_PLAOA</name>
<dbReference type="Proteomes" id="UP000078555">
    <property type="component" value="Unassembled WGS sequence"/>
</dbReference>
<reference evidence="3" key="1">
    <citation type="submission" date="2016-05" db="EMBL/GenBank/DDBJ databases">
        <authorList>
            <person name="Naeem R."/>
        </authorList>
    </citation>
    <scope>NUCLEOTIDE SEQUENCE [LARGE SCALE GENOMIC DNA]</scope>
</reference>
<proteinExistence type="predicted"/>
<sequence length="136" mass="15996">MHAMIIFKISAELGKTRFMKIFPPQNGEKKSEKTEQKKKKKKKKKSIKMVKQKQIIKNDENTKVVNTQKFPYLRTRKWQKTRIFTKILYTCPCVNCPTCSSIMTFADNDPLSAWNNELFNVMGIDVWYPFRGLSVP</sequence>
<dbReference type="AlphaFoldDB" id="A0A1A8ZGT7"/>